<dbReference type="EMBL" id="LNIX01000005">
    <property type="protein sequence ID" value="OXA54853.1"/>
    <property type="molecule type" value="Genomic_DNA"/>
</dbReference>
<name>A0A226EBD5_FOLCA</name>
<evidence type="ECO:0000256" key="4">
    <source>
        <dbReference type="ARBA" id="ARBA00022461"/>
    </source>
</evidence>
<evidence type="ECO:0000256" key="8">
    <source>
        <dbReference type="ARBA" id="ARBA00023065"/>
    </source>
</evidence>
<accession>A0A226EBD5</accession>
<dbReference type="OrthoDB" id="6021021at2759"/>
<gene>
    <name evidence="14" type="ORF">Fcan01_11570</name>
</gene>
<comment type="subcellular location">
    <subcellularLocation>
        <location evidence="1">Membrane</location>
        <topology evidence="1">Multi-pass membrane protein</topology>
    </subcellularLocation>
</comment>
<keyword evidence="3 12" id="KW-0813">Transport</keyword>
<evidence type="ECO:0000256" key="11">
    <source>
        <dbReference type="ARBA" id="ARBA00023303"/>
    </source>
</evidence>
<organism evidence="14 15">
    <name type="scientific">Folsomia candida</name>
    <name type="common">Springtail</name>
    <dbReference type="NCBI Taxonomy" id="158441"/>
    <lineage>
        <taxon>Eukaryota</taxon>
        <taxon>Metazoa</taxon>
        <taxon>Ecdysozoa</taxon>
        <taxon>Arthropoda</taxon>
        <taxon>Hexapoda</taxon>
        <taxon>Collembola</taxon>
        <taxon>Entomobryomorpha</taxon>
        <taxon>Isotomoidea</taxon>
        <taxon>Isotomidae</taxon>
        <taxon>Proisotominae</taxon>
        <taxon>Folsomia</taxon>
    </lineage>
</organism>
<dbReference type="AlphaFoldDB" id="A0A226EBD5"/>
<dbReference type="InterPro" id="IPR001873">
    <property type="entry name" value="ENaC"/>
</dbReference>
<comment type="similarity">
    <text evidence="2 12">Belongs to the amiloride-sensitive sodium channel (TC 1.A.6) family.</text>
</comment>
<reference evidence="14 15" key="1">
    <citation type="submission" date="2015-12" db="EMBL/GenBank/DDBJ databases">
        <title>The genome of Folsomia candida.</title>
        <authorList>
            <person name="Faddeeva A."/>
            <person name="Derks M.F."/>
            <person name="Anvar Y."/>
            <person name="Smit S."/>
            <person name="Van Straalen N."/>
            <person name="Roelofs D."/>
        </authorList>
    </citation>
    <scope>NUCLEOTIDE SEQUENCE [LARGE SCALE GENOMIC DNA]</scope>
    <source>
        <strain evidence="14 15">VU population</strain>
        <tissue evidence="14">Whole body</tissue>
    </source>
</reference>
<keyword evidence="6 13" id="KW-1133">Transmembrane helix</keyword>
<keyword evidence="4 12" id="KW-0894">Sodium channel</keyword>
<evidence type="ECO:0000256" key="12">
    <source>
        <dbReference type="RuleBase" id="RU000679"/>
    </source>
</evidence>
<keyword evidence="15" id="KW-1185">Reference proteome</keyword>
<proteinExistence type="inferred from homology"/>
<dbReference type="GO" id="GO:0015280">
    <property type="term" value="F:ligand-gated sodium channel activity"/>
    <property type="evidence" value="ECO:0007669"/>
    <property type="project" value="TreeGrafter"/>
</dbReference>
<evidence type="ECO:0000256" key="10">
    <source>
        <dbReference type="ARBA" id="ARBA00023201"/>
    </source>
</evidence>
<dbReference type="Proteomes" id="UP000198287">
    <property type="component" value="Unassembled WGS sequence"/>
</dbReference>
<evidence type="ECO:0000313" key="14">
    <source>
        <dbReference type="EMBL" id="OXA54853.1"/>
    </source>
</evidence>
<keyword evidence="11 12" id="KW-0407">Ion channel</keyword>
<keyword evidence="5 12" id="KW-0812">Transmembrane</keyword>
<comment type="caution">
    <text evidence="14">The sequence shown here is derived from an EMBL/GenBank/DDBJ whole genome shotgun (WGS) entry which is preliminary data.</text>
</comment>
<dbReference type="GO" id="GO:0005886">
    <property type="term" value="C:plasma membrane"/>
    <property type="evidence" value="ECO:0007669"/>
    <property type="project" value="TreeGrafter"/>
</dbReference>
<keyword evidence="8 12" id="KW-0406">Ion transport</keyword>
<evidence type="ECO:0000256" key="7">
    <source>
        <dbReference type="ARBA" id="ARBA00023053"/>
    </source>
</evidence>
<sequence length="762" mass="86348">MDIEMHAIPRHGPDEEIFRPQDLAFFWWLVYKALQLYVNLRSKWTKLMSWQPSPDSGWVQVFEKLPGFRQSVKPGLHPLMRAFWFIVVWLCCIIVYLIIKEGIKRTMGHPLVVSTETEEVGIMDVDFPQVTVSHPGGLKLTSISRAITNYKTAVALDSVTDEDGLLWSVKDTRRLLQIIDQVCSWKTTYAGLNNVRNEENGNTGIFVNRDSYNLTDEPSSNAMTDKIIPFLKKATYDCSNAIAGCFLNEILVPCGLLFKKRFSEWGSTCMFNGIPGLVTRRFQTIQTVVSEGEYTNDELEAWRKAKLDQDIGQEQLKPNGSIRTPWRQTSPGKMSGLSFIIKDELLDKACVHSEGTGFMLTVAHPSNEPKIKRFGKSMPFGHEVFVSVKPIILLADGGIGDIEVDQRKCFFSDDKGGARLKFYEKYTQQNCFQECISDAVDAKSTIGEPGRALCDTWGSIGCAAGKEKEMYDHGIQASCKKCLPNCRQTKYTTSVTSSPLTQKHMEWYRNEYKQQLINNETFSIVYVYFEMDSVQASRRGARYSTFEEVGLVGGTISMITGLTLLDIIEAMVVIAGLIFAQHKIRTMISGTDCKHALENWPLDDQEIVEQAAIDVHPTDPIEIVEHPIVTIGIVFRSDHFNNSRFPLCLSFESRIEIPIRKNLGQQRGWNFLTRFHIYPPTKQSADNLPPNLYEERFFSSRWMTPYYPTGYHVLLLEPGGNLKMWGNKMITLVNENSGLNMLAMFVNNSVIVNFQGTCGSLK</sequence>
<protein>
    <submittedName>
        <fullName evidence="14">Pickpocket protein 28</fullName>
    </submittedName>
</protein>
<evidence type="ECO:0000256" key="1">
    <source>
        <dbReference type="ARBA" id="ARBA00004141"/>
    </source>
</evidence>
<dbReference type="Pfam" id="PF00858">
    <property type="entry name" value="ASC"/>
    <property type="match status" value="1"/>
</dbReference>
<evidence type="ECO:0000313" key="15">
    <source>
        <dbReference type="Proteomes" id="UP000198287"/>
    </source>
</evidence>
<keyword evidence="7" id="KW-0915">Sodium</keyword>
<evidence type="ECO:0000256" key="3">
    <source>
        <dbReference type="ARBA" id="ARBA00022448"/>
    </source>
</evidence>
<dbReference type="Gene3D" id="2.60.470.10">
    <property type="entry name" value="Acid-sensing ion channels like domains"/>
    <property type="match status" value="1"/>
</dbReference>
<evidence type="ECO:0000256" key="6">
    <source>
        <dbReference type="ARBA" id="ARBA00022989"/>
    </source>
</evidence>
<dbReference type="PANTHER" id="PTHR11690">
    <property type="entry name" value="AMILORIDE-SENSITIVE SODIUM CHANNEL-RELATED"/>
    <property type="match status" value="1"/>
</dbReference>
<evidence type="ECO:0000256" key="13">
    <source>
        <dbReference type="SAM" id="Phobius"/>
    </source>
</evidence>
<keyword evidence="9 13" id="KW-0472">Membrane</keyword>
<evidence type="ECO:0000256" key="2">
    <source>
        <dbReference type="ARBA" id="ARBA00007193"/>
    </source>
</evidence>
<keyword evidence="10 12" id="KW-0739">Sodium transport</keyword>
<dbReference type="PANTHER" id="PTHR11690:SF243">
    <property type="entry name" value="PICKPOCKET 12-RELATED"/>
    <property type="match status" value="1"/>
</dbReference>
<feature type="transmembrane region" description="Helical" evidence="13">
    <location>
        <begin position="79"/>
        <end position="99"/>
    </location>
</feature>
<evidence type="ECO:0000256" key="9">
    <source>
        <dbReference type="ARBA" id="ARBA00023136"/>
    </source>
</evidence>
<evidence type="ECO:0000256" key="5">
    <source>
        <dbReference type="ARBA" id="ARBA00022692"/>
    </source>
</evidence>